<protein>
    <recommendedName>
        <fullName evidence="6">Transcription antitermination protein NusB</fullName>
    </recommendedName>
    <alternativeName>
        <fullName evidence="6">Antitermination factor NusB</fullName>
    </alternativeName>
</protein>
<dbReference type="OrthoDB" id="9789556at2"/>
<keyword evidence="3 6" id="KW-0694">RNA-binding</keyword>
<comment type="function">
    <text evidence="6">Involved in transcription antitermination. Required for transcription of ribosomal RNA (rRNA) genes. Binds specifically to the boxA antiterminator sequence of the ribosomal RNA (rrn) operons.</text>
</comment>
<dbReference type="PANTHER" id="PTHR11078">
    <property type="entry name" value="N UTILIZATION SUBSTANCE PROTEIN B-RELATED"/>
    <property type="match status" value="1"/>
</dbReference>
<dbReference type="SUPFAM" id="SSF48013">
    <property type="entry name" value="NusB-like"/>
    <property type="match status" value="1"/>
</dbReference>
<dbReference type="Proteomes" id="UP000243207">
    <property type="component" value="Chromosome I"/>
</dbReference>
<feature type="domain" description="NusB/RsmB/TIM44" evidence="8">
    <location>
        <begin position="20"/>
        <end position="144"/>
    </location>
</feature>
<proteinExistence type="inferred from homology"/>
<dbReference type="EMBL" id="LT629736">
    <property type="protein sequence ID" value="SDS97844.1"/>
    <property type="molecule type" value="Genomic_DNA"/>
</dbReference>
<keyword evidence="2 6" id="KW-0889">Transcription antitermination</keyword>
<dbReference type="AlphaFoldDB" id="A0A1H1WLD0"/>
<dbReference type="STRING" id="487184.SAMN05216421_2614"/>
<dbReference type="InterPro" id="IPR006027">
    <property type="entry name" value="NusB_RsmB_TIM44"/>
</dbReference>
<dbReference type="FunFam" id="1.10.940.10:FF:000001">
    <property type="entry name" value="Transcription antitermination factor NusB"/>
    <property type="match status" value="1"/>
</dbReference>
<dbReference type="CDD" id="cd00619">
    <property type="entry name" value="Terminator_NusB"/>
    <property type="match status" value="1"/>
</dbReference>
<evidence type="ECO:0000259" key="8">
    <source>
        <dbReference type="Pfam" id="PF01029"/>
    </source>
</evidence>
<keyword evidence="10" id="KW-1185">Reference proteome</keyword>
<evidence type="ECO:0000256" key="6">
    <source>
        <dbReference type="HAMAP-Rule" id="MF_00073"/>
    </source>
</evidence>
<keyword evidence="4 6" id="KW-0805">Transcription regulation</keyword>
<gene>
    <name evidence="6" type="primary">nusB</name>
    <name evidence="9" type="ORF">SAMN05216421_2614</name>
</gene>
<accession>A0A1H1WLD0</accession>
<sequence>MSDSEQRPAEAGRPKASARRKARSFAVQALYSWQIADLPLSDIEAQFRTDNDFAKVDGAYFHELLTGVPRSLDEIDEQLGKVLDRPVKEVDPVELAILRIGVYELLKRIDVPYKVVINEGIEMAKIFGATDGHKYVNGILDKLAPSLRSVEVNAARRGR</sequence>
<evidence type="ECO:0000256" key="1">
    <source>
        <dbReference type="ARBA" id="ARBA00005952"/>
    </source>
</evidence>
<dbReference type="GO" id="GO:0003723">
    <property type="term" value="F:RNA binding"/>
    <property type="evidence" value="ECO:0007669"/>
    <property type="project" value="UniProtKB-UniRule"/>
</dbReference>
<evidence type="ECO:0000256" key="7">
    <source>
        <dbReference type="SAM" id="MobiDB-lite"/>
    </source>
</evidence>
<organism evidence="9 10">
    <name type="scientific">Halopseudomonas xinjiangensis</name>
    <dbReference type="NCBI Taxonomy" id="487184"/>
    <lineage>
        <taxon>Bacteria</taxon>
        <taxon>Pseudomonadati</taxon>
        <taxon>Pseudomonadota</taxon>
        <taxon>Gammaproteobacteria</taxon>
        <taxon>Pseudomonadales</taxon>
        <taxon>Pseudomonadaceae</taxon>
        <taxon>Halopseudomonas</taxon>
    </lineage>
</organism>
<evidence type="ECO:0000256" key="3">
    <source>
        <dbReference type="ARBA" id="ARBA00022884"/>
    </source>
</evidence>
<dbReference type="GO" id="GO:0006353">
    <property type="term" value="P:DNA-templated transcription termination"/>
    <property type="evidence" value="ECO:0007669"/>
    <property type="project" value="UniProtKB-UniRule"/>
</dbReference>
<evidence type="ECO:0000256" key="5">
    <source>
        <dbReference type="ARBA" id="ARBA00023163"/>
    </source>
</evidence>
<dbReference type="HAMAP" id="MF_00073">
    <property type="entry name" value="NusB"/>
    <property type="match status" value="1"/>
</dbReference>
<reference evidence="10" key="1">
    <citation type="submission" date="2016-10" db="EMBL/GenBank/DDBJ databases">
        <authorList>
            <person name="Varghese N."/>
            <person name="Submissions S."/>
        </authorList>
    </citation>
    <scope>NUCLEOTIDE SEQUENCE [LARGE SCALE GENOMIC DNA]</scope>
    <source>
        <strain evidence="10">NRRL B-51270</strain>
    </source>
</reference>
<dbReference type="GO" id="GO:0031564">
    <property type="term" value="P:transcription antitermination"/>
    <property type="evidence" value="ECO:0007669"/>
    <property type="project" value="UniProtKB-KW"/>
</dbReference>
<dbReference type="Pfam" id="PF01029">
    <property type="entry name" value="NusB"/>
    <property type="match status" value="1"/>
</dbReference>
<dbReference type="GO" id="GO:0005829">
    <property type="term" value="C:cytosol"/>
    <property type="evidence" value="ECO:0007669"/>
    <property type="project" value="TreeGrafter"/>
</dbReference>
<name>A0A1H1WLD0_9GAMM</name>
<dbReference type="PANTHER" id="PTHR11078:SF3">
    <property type="entry name" value="ANTITERMINATION NUSB DOMAIN-CONTAINING PROTEIN"/>
    <property type="match status" value="1"/>
</dbReference>
<dbReference type="NCBIfam" id="TIGR01951">
    <property type="entry name" value="nusB"/>
    <property type="match status" value="1"/>
</dbReference>
<keyword evidence="5 6" id="KW-0804">Transcription</keyword>
<evidence type="ECO:0000313" key="9">
    <source>
        <dbReference type="EMBL" id="SDS97844.1"/>
    </source>
</evidence>
<evidence type="ECO:0000256" key="2">
    <source>
        <dbReference type="ARBA" id="ARBA00022814"/>
    </source>
</evidence>
<dbReference type="Gene3D" id="1.10.940.10">
    <property type="entry name" value="NusB-like"/>
    <property type="match status" value="1"/>
</dbReference>
<dbReference type="InterPro" id="IPR011605">
    <property type="entry name" value="NusB_fam"/>
</dbReference>
<dbReference type="RefSeq" id="WP_093395487.1">
    <property type="nucleotide sequence ID" value="NZ_LT629736.1"/>
</dbReference>
<feature type="compositionally biased region" description="Basic and acidic residues" evidence="7">
    <location>
        <begin position="1"/>
        <end position="13"/>
    </location>
</feature>
<feature type="region of interest" description="Disordered" evidence="7">
    <location>
        <begin position="1"/>
        <end position="20"/>
    </location>
</feature>
<comment type="similarity">
    <text evidence="1 6">Belongs to the NusB family.</text>
</comment>
<dbReference type="InterPro" id="IPR035926">
    <property type="entry name" value="NusB-like_sf"/>
</dbReference>
<evidence type="ECO:0000313" key="10">
    <source>
        <dbReference type="Proteomes" id="UP000243207"/>
    </source>
</evidence>
<evidence type="ECO:0000256" key="4">
    <source>
        <dbReference type="ARBA" id="ARBA00023015"/>
    </source>
</evidence>